<name>A0AAD5UTQ2_9APHY</name>
<feature type="compositionally biased region" description="Polar residues" evidence="1">
    <location>
        <begin position="42"/>
        <end position="54"/>
    </location>
</feature>
<accession>A0AAD5UTQ2</accession>
<comment type="caution">
    <text evidence="2">The sequence shown here is derived from an EMBL/GenBank/DDBJ whole genome shotgun (WGS) entry which is preliminary data.</text>
</comment>
<reference evidence="2" key="1">
    <citation type="submission" date="2022-07" db="EMBL/GenBank/DDBJ databases">
        <title>Genome Sequence of Physisporinus lineatus.</title>
        <authorList>
            <person name="Buettner E."/>
        </authorList>
    </citation>
    <scope>NUCLEOTIDE SEQUENCE</scope>
    <source>
        <strain evidence="2">VT162</strain>
    </source>
</reference>
<keyword evidence="3" id="KW-1185">Reference proteome</keyword>
<feature type="region of interest" description="Disordered" evidence="1">
    <location>
        <begin position="1"/>
        <end position="54"/>
    </location>
</feature>
<evidence type="ECO:0000256" key="1">
    <source>
        <dbReference type="SAM" id="MobiDB-lite"/>
    </source>
</evidence>
<feature type="region of interest" description="Disordered" evidence="1">
    <location>
        <begin position="257"/>
        <end position="278"/>
    </location>
</feature>
<gene>
    <name evidence="2" type="ORF">NLI96_g12526</name>
</gene>
<dbReference type="Proteomes" id="UP001212997">
    <property type="component" value="Unassembled WGS sequence"/>
</dbReference>
<dbReference type="EMBL" id="JANAWD010001092">
    <property type="protein sequence ID" value="KAJ3474317.1"/>
    <property type="molecule type" value="Genomic_DNA"/>
</dbReference>
<proteinExistence type="predicted"/>
<organism evidence="2 3">
    <name type="scientific">Meripilus lineatus</name>
    <dbReference type="NCBI Taxonomy" id="2056292"/>
    <lineage>
        <taxon>Eukaryota</taxon>
        <taxon>Fungi</taxon>
        <taxon>Dikarya</taxon>
        <taxon>Basidiomycota</taxon>
        <taxon>Agaricomycotina</taxon>
        <taxon>Agaricomycetes</taxon>
        <taxon>Polyporales</taxon>
        <taxon>Meripilaceae</taxon>
        <taxon>Meripilus</taxon>
    </lineage>
</organism>
<dbReference type="AlphaFoldDB" id="A0AAD5UTQ2"/>
<evidence type="ECO:0000313" key="2">
    <source>
        <dbReference type="EMBL" id="KAJ3474317.1"/>
    </source>
</evidence>
<evidence type="ECO:0000313" key="3">
    <source>
        <dbReference type="Proteomes" id="UP001212997"/>
    </source>
</evidence>
<sequence>MQTSPMPQAMGDGSAGAESCQTKRLKTTDSGKLTRKSRGGRQHQTSSNLTQATINTFFTPKPTKQHLEALDKTVSSCQPAPAPPTSAFFNFTLPTPPTPVPVAGPSNKSLARQVSGRTINNDHALPQPLQLPRESPSRQLYAKLTGIPISTFKIEHGPEFFLFMEMRANGNWIAHKISPRSWIRLTQEYNDALEVKNTSLGLLTIRKNPRALMEKQGEVEKIILGRLAARNFASSSGNTSFWERHCHAVDFGASINENSLKPKTGKPPKFHGESAPPPSNASAVAQVLPWPLPDGIFTKAAKGSHFHPIAFLSHTRTLYRHLVTENTPFEGLDLELQSLFLYFTRRLVNIDGRWLVRIPDGVKIDPNGASLVIKHNDENHILADDISDGTMPEA</sequence>
<protein>
    <submittedName>
        <fullName evidence="2">Uncharacterized protein</fullName>
    </submittedName>
</protein>